<dbReference type="GO" id="GO:0016810">
    <property type="term" value="F:hydrolase activity, acting on carbon-nitrogen (but not peptide) bonds"/>
    <property type="evidence" value="ECO:0007669"/>
    <property type="project" value="InterPro"/>
</dbReference>
<name>A0A1G7KE98_9EURY</name>
<organism evidence="3 4">
    <name type="scientific">Halorientalis regularis</name>
    <dbReference type="NCBI Taxonomy" id="660518"/>
    <lineage>
        <taxon>Archaea</taxon>
        <taxon>Methanobacteriati</taxon>
        <taxon>Methanobacteriota</taxon>
        <taxon>Stenosarchaea group</taxon>
        <taxon>Halobacteria</taxon>
        <taxon>Halobacteriales</taxon>
        <taxon>Haloarculaceae</taxon>
        <taxon>Halorientalis</taxon>
    </lineage>
</organism>
<dbReference type="EMBL" id="FNBK01000005">
    <property type="protein sequence ID" value="SDF35533.1"/>
    <property type="molecule type" value="Genomic_DNA"/>
</dbReference>
<dbReference type="Gene3D" id="3.20.20.140">
    <property type="entry name" value="Metal-dependent hydrolases"/>
    <property type="match status" value="1"/>
</dbReference>
<dbReference type="OrthoDB" id="24954at2157"/>
<dbReference type="AlphaFoldDB" id="A0A1G7KE98"/>
<dbReference type="InterPro" id="IPR032466">
    <property type="entry name" value="Metal_Hydrolase"/>
</dbReference>
<dbReference type="Pfam" id="PF01979">
    <property type="entry name" value="Amidohydro_1"/>
    <property type="match status" value="1"/>
</dbReference>
<dbReference type="PANTHER" id="PTHR43794">
    <property type="entry name" value="AMINOHYDROLASE SSNA-RELATED"/>
    <property type="match status" value="1"/>
</dbReference>
<dbReference type="InterPro" id="IPR050287">
    <property type="entry name" value="MTA/SAH_deaminase"/>
</dbReference>
<dbReference type="InterPro" id="IPR011059">
    <property type="entry name" value="Metal-dep_hydrolase_composite"/>
</dbReference>
<reference evidence="4" key="1">
    <citation type="submission" date="2016-10" db="EMBL/GenBank/DDBJ databases">
        <authorList>
            <person name="Varghese N."/>
            <person name="Submissions S."/>
        </authorList>
    </citation>
    <scope>NUCLEOTIDE SEQUENCE [LARGE SCALE GENOMIC DNA]</scope>
    <source>
        <strain evidence="4">IBRC-M 10760</strain>
    </source>
</reference>
<accession>A0A1G7KE98</accession>
<keyword evidence="1 3" id="KW-0378">Hydrolase</keyword>
<gene>
    <name evidence="3" type="ORF">SAMN05216218_105272</name>
</gene>
<protein>
    <submittedName>
        <fullName evidence="3">Atrazine chlorohydrolase/5-methylthioadenosine/S-adenosylhomocysteine deaminase</fullName>
    </submittedName>
</protein>
<evidence type="ECO:0000313" key="3">
    <source>
        <dbReference type="EMBL" id="SDF35533.1"/>
    </source>
</evidence>
<dbReference type="PANTHER" id="PTHR43794:SF11">
    <property type="entry name" value="AMIDOHYDROLASE-RELATED DOMAIN-CONTAINING PROTEIN"/>
    <property type="match status" value="1"/>
</dbReference>
<sequence>MTDLLITNGVVVTQNVDRQLVPDGAVAVTDDRVSAVGPAERLEAETAPDRVIDAEGGAIVPGLINAHTHVSDILLRGSFDQDRGLYDWLFNVKQAALFEMDPDDYATAARLYCVEAIRSGTTTFVENDTALNWDDLEPTRRKLAVYDEMGVRNIYGAGIRDLPVDEGFQRMFDEITARDAGSTHPGPDALVVDTDAALDDVESLIETHHAPEDGQSVWPAPATLATTTPEALRGSYRLAEEYDVMTTAHVAEADAEVSERGALSSIEYLRNVGYLGERALLGHCVQTDERDVRLLAQTNTPVVHNFRANMRIATGFAPVTSMLARDVTVGIGTDNSILNDTINPLSDAGAVATAHKGYHRDSGVVSAQQAFDMVTRDAAAAIGRADDLGSIEVGKQADIAVVDLDRPHLTPSPDPVHALVYGASGAEVETVLCGGTVLLEGRELLTLDGSLRAFLADATATAENLVDRADIA</sequence>
<dbReference type="SUPFAM" id="SSF51556">
    <property type="entry name" value="Metallo-dependent hydrolases"/>
    <property type="match status" value="1"/>
</dbReference>
<dbReference type="RefSeq" id="WP_092690802.1">
    <property type="nucleotide sequence ID" value="NZ_FNBK01000005.1"/>
</dbReference>
<evidence type="ECO:0000256" key="1">
    <source>
        <dbReference type="ARBA" id="ARBA00022801"/>
    </source>
</evidence>
<evidence type="ECO:0000313" key="4">
    <source>
        <dbReference type="Proteomes" id="UP000199076"/>
    </source>
</evidence>
<proteinExistence type="predicted"/>
<keyword evidence="4" id="KW-1185">Reference proteome</keyword>
<dbReference type="InterPro" id="IPR006680">
    <property type="entry name" value="Amidohydro-rel"/>
</dbReference>
<evidence type="ECO:0000259" key="2">
    <source>
        <dbReference type="Pfam" id="PF01979"/>
    </source>
</evidence>
<dbReference type="SUPFAM" id="SSF51338">
    <property type="entry name" value="Composite domain of metallo-dependent hydrolases"/>
    <property type="match status" value="1"/>
</dbReference>
<feature type="domain" description="Amidohydrolase-related" evidence="2">
    <location>
        <begin position="59"/>
        <end position="437"/>
    </location>
</feature>
<dbReference type="Proteomes" id="UP000199076">
    <property type="component" value="Unassembled WGS sequence"/>
</dbReference>
<dbReference type="CDD" id="cd01298">
    <property type="entry name" value="ATZ_TRZ_like"/>
    <property type="match status" value="1"/>
</dbReference>
<dbReference type="STRING" id="660518.SAMN05216218_105272"/>
<dbReference type="Gene3D" id="2.30.40.10">
    <property type="entry name" value="Urease, subunit C, domain 1"/>
    <property type="match status" value="1"/>
</dbReference>